<protein>
    <submittedName>
        <fullName evidence="2">Uncharacterized protein</fullName>
    </submittedName>
</protein>
<reference evidence="2" key="1">
    <citation type="submission" date="2020-08" db="EMBL/GenBank/DDBJ databases">
        <title>Genome public.</title>
        <authorList>
            <person name="Liu C."/>
            <person name="Sun Q."/>
        </authorList>
    </citation>
    <scope>NUCLEOTIDE SEQUENCE</scope>
    <source>
        <strain evidence="2">NSJ-50</strain>
    </source>
</reference>
<dbReference type="EMBL" id="JACRTE010000017">
    <property type="protein sequence ID" value="MBC8597196.1"/>
    <property type="molecule type" value="Genomic_DNA"/>
</dbReference>
<feature type="non-terminal residue" evidence="2">
    <location>
        <position position="1787"/>
    </location>
</feature>
<evidence type="ECO:0000313" key="2">
    <source>
        <dbReference type="EMBL" id="MBC8597196.1"/>
    </source>
</evidence>
<dbReference type="Proteomes" id="UP000647416">
    <property type="component" value="Unassembled WGS sequence"/>
</dbReference>
<feature type="chain" id="PRO_5036996252" evidence="1">
    <location>
        <begin position="28"/>
        <end position="1787"/>
    </location>
</feature>
<proteinExistence type="predicted"/>
<comment type="caution">
    <text evidence="2">The sequence shown here is derived from an EMBL/GenBank/DDBJ whole genome shotgun (WGS) entry which is preliminary data.</text>
</comment>
<organism evidence="2 3">
    <name type="scientific">Qingrenia yutianensis</name>
    <dbReference type="NCBI Taxonomy" id="2763676"/>
    <lineage>
        <taxon>Bacteria</taxon>
        <taxon>Bacillati</taxon>
        <taxon>Bacillota</taxon>
        <taxon>Clostridia</taxon>
        <taxon>Eubacteriales</taxon>
        <taxon>Oscillospiraceae</taxon>
        <taxon>Qingrenia</taxon>
    </lineage>
</organism>
<sequence length="1787" mass="197742">MKLKKLLCVLLAVCMLAPLMHITPVSAATEWEYTVKVTTATGKSDPHTKKGAIQVTLAFINGDEGGQLDDGVNKKGAVAKFISKSSRAPWMLDSITLKNNTKDGYKIHRIEIDVKMSGGSKSMNILNWYPDDENNTDSGKWIDQNNSRDKSYTVYTGTKRKVSDAGNFLERFGRDIFLEPMGEGGNLEYKWDGKISDDYADIMGSSYNCMDYPEAPNFEISVSGLKGDNSAVTKEELEKNGVHFCSDKESGFGYSANRQLLMQYMNKNNIYTLEFTFNLQFSYKTTSMYGRYFNNGTTTFIHRNAFALESVNFSTNYNYSGTDNYFYNSVNDKKITVTANIKTTGSSRDYGSNALKGATVYFDRAYLKAGDNVTLDATDSSGKKLTSAAVENGKSFTLEFPYTEGIDSQNAGLVLMFDNARMKYTAPNGDETMLTLWDENYNIPGFANRKIGGYYMSTHKLDSKIPTVAVSPANGTDLSKWNKTVTLSTVPSEDIYSHTSQGLTQGLLNMNLTDGTNVPAIYEYTYTERDKGTASCVQKVPALRGLNTNVTVALRDKLEGEFDLVFSGYDFAGNPLSTVQRVKLDNKAPEIAVTEKVNPKTDGSKGNIYDVKINDASGTGRLYYMFTKKSIAEIPEYDGSGSPTSGDIDTTLDKWAYIAQKDTENGKTSAAYLNVKKGDNFIGHLVYFAMDDAGNKTGVSIKDININNEDTTYDITPRNLDKPQPSYEISVTTNGNNKVYYRWKNYITDEKTGKIKENFLTEDYLPLPGDSIIRTQNDKETQNLNGTYVLDCKIVPPSNTNINYVSANYVFDNEGPMINLTAPTDNVYKSAQTISVYGSDLSDIASATAKIVTPDGKDVDGKSEFALAVSNGIISQNVNISNLTGGAYALKVTATDRNGLTATEISKPFFIRNSKPTGTVDVSGGVRHNGRALISDGKIKLDFDISEDFANSSSAEKQTVYYRMSTTADEYGEWHKAGSATSSTNALKAKLTAVDAPEISLVDGENTLFVQTAVCYDGTESKIEPTAVKTDEIVFYYDGTAPDATLVINDIHTTESISGKLYITDNLEAGVTAVCNDDTIKIGDFANRAFDITAVKNTNETTQITVSDKAGNKTYIKPVIKGIDTDAPEIEITPSERMTGARKDALATVKINGVSPETVRFAFIPSSVSVSEKIPEEYFRENISDKDFYKVSASRTEEGEWEGEYNIIYNAEISGIDENCLLAVRASDTLGNSKDYIYRTPLVSQDAELVAETKVSPMETASKTVSHVTYNVPVYTLPQDKIVDADSDVVKNNTLEIDNDEWKNLSTDEKVERANFELAKKYALTFSDKHNFPAGENRVYDLYTVDDLGRTKHLTSEVSGVTFDAQSDIKADIYFKKWDGSVYEYIPVKIEEYCAEAMQYDYFVIVEADGDGGNTLYLPVEEDSYETRYTNGLTFQAYSSKEFAVYSREPAEDDPYDQGEIEGYKKLVYSIGPIYAHGTNGFDEITDITERVINVRAFQKGADITNPGEVAEKSIVLSGVDNNVPIINWSVDPKVLTYEMVDYGGEFYTELVPHPTPSNVTYTLRAQDKESGINKILAAAYQTPDGNVEEVYVPMTDGNGNPTEYWSWDGSGYTAVVEKYNEKTDSYDSYTSTIPVKIEYFGDGDIYGEKMLTYTFTDAYSLKNAGIFTNTCGADAHTIIGYRLGGDSGGVESGLSTVGIIYKMPIEEGTDYNVKYYYENSLGNWEEIGSENETYYKKAKAVIEIDENGRGGERGLAVTNNNRSSEKELSSYQNSFTFNLKDKYNYR</sequence>
<accession>A0A926ITK2</accession>
<name>A0A926ITK2_9FIRM</name>
<keyword evidence="3" id="KW-1185">Reference proteome</keyword>
<feature type="signal peptide" evidence="1">
    <location>
        <begin position="1"/>
        <end position="27"/>
    </location>
</feature>
<evidence type="ECO:0000313" key="3">
    <source>
        <dbReference type="Proteomes" id="UP000647416"/>
    </source>
</evidence>
<gene>
    <name evidence="2" type="ORF">H8706_09990</name>
</gene>
<dbReference type="RefSeq" id="WP_262432511.1">
    <property type="nucleotide sequence ID" value="NZ_JACRTE010000017.1"/>
</dbReference>
<keyword evidence="1" id="KW-0732">Signal</keyword>
<evidence type="ECO:0000256" key="1">
    <source>
        <dbReference type="SAM" id="SignalP"/>
    </source>
</evidence>